<sequence>MKINLYGGFGEKGRLGVGISTTKTRLLFDIGIKVGATGRDYYPLIEVDAIAALDAVLISHAHEDHVGGLLWLLAQGFQGRILMTAETLAETGQTLRNYAEQQHLDMIAFTHERIELFKAGDVLTIGDAEIATGRSGHVAGGVWFCVQAEGRKVLYSGDVVPDSQVLEMDAFPHCDLLLLDASYGADAVSGSVRAQQIHEWIMQNRDGCLLPTPLSGRSLELMALMPGNFAIHADMRAALAEQIAASGALRDGVAGRLKQLLHQAQDWREDQALPRCPLLTFDAMGQAGPSAYAMNRALRTGWPVLLTGHVPEDTPAFDMLRDELADWIRLPTHPTLSGMVALWEQAGKPGMLGHSCSATLLSKLAEHIPVVRQDVKSGDVIERIPKSVKRFSD</sequence>
<dbReference type="InterPro" id="IPR036866">
    <property type="entry name" value="RibonucZ/Hydroxyglut_hydro"/>
</dbReference>
<dbReference type="RefSeq" id="WP_151159781.1">
    <property type="nucleotide sequence ID" value="NZ_JACHIL010000004.1"/>
</dbReference>
<protein>
    <recommendedName>
        <fullName evidence="1">Metallo-beta-lactamase domain-containing protein</fullName>
    </recommendedName>
</protein>
<dbReference type="Proteomes" id="UP000531231">
    <property type="component" value="Unassembled WGS sequence"/>
</dbReference>
<dbReference type="InterPro" id="IPR001279">
    <property type="entry name" value="Metallo-B-lactamas"/>
</dbReference>
<organism evidence="2 3">
    <name type="scientific">Pseudochrobactrum saccharolyticum</name>
    <dbReference type="NCBI Taxonomy" id="354352"/>
    <lineage>
        <taxon>Bacteria</taxon>
        <taxon>Pseudomonadati</taxon>
        <taxon>Pseudomonadota</taxon>
        <taxon>Alphaproteobacteria</taxon>
        <taxon>Hyphomicrobiales</taxon>
        <taxon>Brucellaceae</taxon>
        <taxon>Pseudochrobactrum</taxon>
    </lineage>
</organism>
<evidence type="ECO:0000313" key="2">
    <source>
        <dbReference type="EMBL" id="MBB5092062.1"/>
    </source>
</evidence>
<comment type="caution">
    <text evidence="2">The sequence shown here is derived from an EMBL/GenBank/DDBJ whole genome shotgun (WGS) entry which is preliminary data.</text>
</comment>
<feature type="domain" description="Metallo-beta-lactamase" evidence="1">
    <location>
        <begin position="13"/>
        <end position="198"/>
    </location>
</feature>
<accession>A0A7W8AKI0</accession>
<name>A0A7W8AKI0_9HYPH</name>
<gene>
    <name evidence="2" type="ORF">HNQ68_002607</name>
</gene>
<dbReference type="Pfam" id="PF12706">
    <property type="entry name" value="Lactamase_B_2"/>
    <property type="match status" value="1"/>
</dbReference>
<dbReference type="InterPro" id="IPR050698">
    <property type="entry name" value="MBL"/>
</dbReference>
<evidence type="ECO:0000313" key="3">
    <source>
        <dbReference type="Proteomes" id="UP000531231"/>
    </source>
</evidence>
<reference evidence="2 3" key="1">
    <citation type="submission" date="2020-08" db="EMBL/GenBank/DDBJ databases">
        <title>Genomic Encyclopedia of Type Strains, Phase IV (KMG-IV): sequencing the most valuable type-strain genomes for metagenomic binning, comparative biology and taxonomic classification.</title>
        <authorList>
            <person name="Goeker M."/>
        </authorList>
    </citation>
    <scope>NUCLEOTIDE SEQUENCE [LARGE SCALE GENOMIC DNA]</scope>
    <source>
        <strain evidence="2 3">DSM 25620</strain>
    </source>
</reference>
<proteinExistence type="predicted"/>
<dbReference type="GO" id="GO:0004521">
    <property type="term" value="F:RNA endonuclease activity"/>
    <property type="evidence" value="ECO:0007669"/>
    <property type="project" value="TreeGrafter"/>
</dbReference>
<keyword evidence="3" id="KW-1185">Reference proteome</keyword>
<dbReference type="EMBL" id="JACHIL010000004">
    <property type="protein sequence ID" value="MBB5092062.1"/>
    <property type="molecule type" value="Genomic_DNA"/>
</dbReference>
<dbReference type="AlphaFoldDB" id="A0A7W8AKI0"/>
<dbReference type="SUPFAM" id="SSF56281">
    <property type="entry name" value="Metallo-hydrolase/oxidoreductase"/>
    <property type="match status" value="1"/>
</dbReference>
<dbReference type="SMART" id="SM00849">
    <property type="entry name" value="Lactamase_B"/>
    <property type="match status" value="1"/>
</dbReference>
<evidence type="ECO:0000259" key="1">
    <source>
        <dbReference type="SMART" id="SM00849"/>
    </source>
</evidence>
<dbReference type="PANTHER" id="PTHR11203:SF37">
    <property type="entry name" value="INTEGRATOR COMPLEX SUBUNIT 11"/>
    <property type="match status" value="1"/>
</dbReference>
<dbReference type="PANTHER" id="PTHR11203">
    <property type="entry name" value="CLEAVAGE AND POLYADENYLATION SPECIFICITY FACTOR FAMILY MEMBER"/>
    <property type="match status" value="1"/>
</dbReference>
<dbReference type="Gene3D" id="3.60.15.10">
    <property type="entry name" value="Ribonuclease Z/Hydroxyacylglutathione hydrolase-like"/>
    <property type="match status" value="1"/>
</dbReference>